<evidence type="ECO:0000313" key="3">
    <source>
        <dbReference type="EMBL" id="GFO33660.1"/>
    </source>
</evidence>
<accession>A0AAV4CP55</accession>
<keyword evidence="2" id="KW-0472">Membrane</keyword>
<feature type="compositionally biased region" description="Basic and acidic residues" evidence="1">
    <location>
        <begin position="452"/>
        <end position="464"/>
    </location>
</feature>
<comment type="caution">
    <text evidence="3">The sequence shown here is derived from an EMBL/GenBank/DDBJ whole genome shotgun (WGS) entry which is preliminary data.</text>
</comment>
<protein>
    <recommendedName>
        <fullName evidence="5">Ig-like domain-containing protein</fullName>
    </recommendedName>
</protein>
<dbReference type="EMBL" id="BLXT01006818">
    <property type="protein sequence ID" value="GFO33660.1"/>
    <property type="molecule type" value="Genomic_DNA"/>
</dbReference>
<dbReference type="Proteomes" id="UP000735302">
    <property type="component" value="Unassembled WGS sequence"/>
</dbReference>
<evidence type="ECO:0008006" key="5">
    <source>
        <dbReference type="Google" id="ProtNLM"/>
    </source>
</evidence>
<feature type="transmembrane region" description="Helical" evidence="2">
    <location>
        <begin position="410"/>
        <end position="429"/>
    </location>
</feature>
<sequence>MVKEGEEKEEEGPPRSKKQTWESKDKFDYIAGEIEHGILQIRTSVNLTNTNVAYTVGAVREITCLVEGTVSNVFMFSMSHRGRTKRGVYLQTYSVNDSRITVGRRYKEELYLCREIIQVTLRLTTIFDFFGRKMQCCAYLKVNNTQNSVLTAQCDAVVQQSSILVWRLYSPLVVWNWEIPYNISNVTYAADARGVSVVVHPNSYNSCGYTKFTEMNITLKRAIEGLSLVCIVKNKPYDIYPSLELRSQTIVFPGFDPQAPRLLFEIVDSENASFALVNVACDAYVGTPGVLTWVLRVKQFTSVWRVTAGNKTRVEALGRLHPSNVTATEAYSKDGTYLNSHILLDLSIVKDLRGRASLTCYSYNVTDQLHVPHGANNLKATIVFDFAGNTLDAYIVTPLPPLDKSDFYKFLKYLVIIPWVLILGIVFILRKKVQQITTDQELSEIDGGTTRRPKDTRERSTFIN</sequence>
<evidence type="ECO:0000256" key="2">
    <source>
        <dbReference type="SAM" id="Phobius"/>
    </source>
</evidence>
<feature type="region of interest" description="Disordered" evidence="1">
    <location>
        <begin position="444"/>
        <end position="464"/>
    </location>
</feature>
<name>A0AAV4CP55_9GAST</name>
<keyword evidence="4" id="KW-1185">Reference proteome</keyword>
<organism evidence="3 4">
    <name type="scientific">Plakobranchus ocellatus</name>
    <dbReference type="NCBI Taxonomy" id="259542"/>
    <lineage>
        <taxon>Eukaryota</taxon>
        <taxon>Metazoa</taxon>
        <taxon>Spiralia</taxon>
        <taxon>Lophotrochozoa</taxon>
        <taxon>Mollusca</taxon>
        <taxon>Gastropoda</taxon>
        <taxon>Heterobranchia</taxon>
        <taxon>Euthyneura</taxon>
        <taxon>Panpulmonata</taxon>
        <taxon>Sacoglossa</taxon>
        <taxon>Placobranchoidea</taxon>
        <taxon>Plakobranchidae</taxon>
        <taxon>Plakobranchus</taxon>
    </lineage>
</organism>
<evidence type="ECO:0000313" key="4">
    <source>
        <dbReference type="Proteomes" id="UP000735302"/>
    </source>
</evidence>
<reference evidence="3 4" key="1">
    <citation type="journal article" date="2021" name="Elife">
        <title>Chloroplast acquisition without the gene transfer in kleptoplastic sea slugs, Plakobranchus ocellatus.</title>
        <authorList>
            <person name="Maeda T."/>
            <person name="Takahashi S."/>
            <person name="Yoshida T."/>
            <person name="Shimamura S."/>
            <person name="Takaki Y."/>
            <person name="Nagai Y."/>
            <person name="Toyoda A."/>
            <person name="Suzuki Y."/>
            <person name="Arimoto A."/>
            <person name="Ishii H."/>
            <person name="Satoh N."/>
            <person name="Nishiyama T."/>
            <person name="Hasebe M."/>
            <person name="Maruyama T."/>
            <person name="Minagawa J."/>
            <person name="Obokata J."/>
            <person name="Shigenobu S."/>
        </authorList>
    </citation>
    <scope>NUCLEOTIDE SEQUENCE [LARGE SCALE GENOMIC DNA]</scope>
</reference>
<dbReference type="AlphaFoldDB" id="A0AAV4CP55"/>
<feature type="region of interest" description="Disordered" evidence="1">
    <location>
        <begin position="1"/>
        <end position="20"/>
    </location>
</feature>
<keyword evidence="2" id="KW-0812">Transmembrane</keyword>
<keyword evidence="2" id="KW-1133">Transmembrane helix</keyword>
<evidence type="ECO:0000256" key="1">
    <source>
        <dbReference type="SAM" id="MobiDB-lite"/>
    </source>
</evidence>
<gene>
    <name evidence="3" type="ORF">PoB_006016500</name>
</gene>
<proteinExistence type="predicted"/>